<gene>
    <name evidence="3" type="ORF">S06H3_40153</name>
</gene>
<proteinExistence type="predicted"/>
<dbReference type="EMBL" id="BARV01024618">
    <property type="protein sequence ID" value="GAI35199.1"/>
    <property type="molecule type" value="Genomic_DNA"/>
</dbReference>
<dbReference type="AlphaFoldDB" id="X1PW58"/>
<dbReference type="InterPro" id="IPR044946">
    <property type="entry name" value="Restrct_endonuc_typeI_TRD_sf"/>
</dbReference>
<dbReference type="GO" id="GO:0009307">
    <property type="term" value="P:DNA restriction-modification system"/>
    <property type="evidence" value="ECO:0007669"/>
    <property type="project" value="UniProtKB-KW"/>
</dbReference>
<organism evidence="3">
    <name type="scientific">marine sediment metagenome</name>
    <dbReference type="NCBI Taxonomy" id="412755"/>
    <lineage>
        <taxon>unclassified sequences</taxon>
        <taxon>metagenomes</taxon>
        <taxon>ecological metagenomes</taxon>
    </lineage>
</organism>
<keyword evidence="1" id="KW-0680">Restriction system</keyword>
<evidence type="ECO:0000256" key="1">
    <source>
        <dbReference type="ARBA" id="ARBA00022747"/>
    </source>
</evidence>
<name>X1PW58_9ZZZZ</name>
<dbReference type="SUPFAM" id="SSF116734">
    <property type="entry name" value="DNA methylase specificity domain"/>
    <property type="match status" value="1"/>
</dbReference>
<evidence type="ECO:0000313" key="3">
    <source>
        <dbReference type="EMBL" id="GAI35199.1"/>
    </source>
</evidence>
<evidence type="ECO:0008006" key="4">
    <source>
        <dbReference type="Google" id="ProtNLM"/>
    </source>
</evidence>
<accession>X1PW58</accession>
<comment type="caution">
    <text evidence="3">The sequence shown here is derived from an EMBL/GenBank/DDBJ whole genome shotgun (WGS) entry which is preliminary data.</text>
</comment>
<evidence type="ECO:0000256" key="2">
    <source>
        <dbReference type="ARBA" id="ARBA00023125"/>
    </source>
</evidence>
<sequence length="205" mass="24054">MKKNKIAKQKYNQAENLLYNLLNIKKEKIKNLEIEKTYETNFKEVWNAHRIDAEFFHRKFLGILDLLNYCPFNLKKLKNHVKISPERINPKESPYKKKSFKYVSIAKISENGEIYKWDEFYGWEAPSRARVLIKKNDILIPSLAGTFNKIALIPEDLDNHLATTGCFNVRAKKDNPEFLFLLFRNPIFKSQLEQQTTGAIMSAIP</sequence>
<keyword evidence="2" id="KW-0238">DNA-binding</keyword>
<dbReference type="GO" id="GO:0003677">
    <property type="term" value="F:DNA binding"/>
    <property type="evidence" value="ECO:0007669"/>
    <property type="project" value="UniProtKB-KW"/>
</dbReference>
<dbReference type="Gene3D" id="3.90.220.20">
    <property type="entry name" value="DNA methylase specificity domains"/>
    <property type="match status" value="1"/>
</dbReference>
<feature type="non-terminal residue" evidence="3">
    <location>
        <position position="205"/>
    </location>
</feature>
<reference evidence="3" key="1">
    <citation type="journal article" date="2014" name="Front. Microbiol.">
        <title>High frequency of phylogenetically diverse reductive dehalogenase-homologous genes in deep subseafloor sedimentary metagenomes.</title>
        <authorList>
            <person name="Kawai M."/>
            <person name="Futagami T."/>
            <person name="Toyoda A."/>
            <person name="Takaki Y."/>
            <person name="Nishi S."/>
            <person name="Hori S."/>
            <person name="Arai W."/>
            <person name="Tsubouchi T."/>
            <person name="Morono Y."/>
            <person name="Uchiyama I."/>
            <person name="Ito T."/>
            <person name="Fujiyama A."/>
            <person name="Inagaki F."/>
            <person name="Takami H."/>
        </authorList>
    </citation>
    <scope>NUCLEOTIDE SEQUENCE</scope>
    <source>
        <strain evidence="3">Expedition CK06-06</strain>
    </source>
</reference>
<protein>
    <recommendedName>
        <fullName evidence="4">Type I restriction modification DNA specificity domain-containing protein</fullName>
    </recommendedName>
</protein>